<reference evidence="5" key="2">
    <citation type="journal article" date="2021" name="PeerJ">
        <title>Extensive microbial diversity within the chicken gut microbiome revealed by metagenomics and culture.</title>
        <authorList>
            <person name="Gilroy R."/>
            <person name="Ravi A."/>
            <person name="Getino M."/>
            <person name="Pursley I."/>
            <person name="Horton D.L."/>
            <person name="Alikhan N.F."/>
            <person name="Baker D."/>
            <person name="Gharbi K."/>
            <person name="Hall N."/>
            <person name="Watson M."/>
            <person name="Adriaenssens E.M."/>
            <person name="Foster-Nyarko E."/>
            <person name="Jarju S."/>
            <person name="Secka A."/>
            <person name="Antonio M."/>
            <person name="Oren A."/>
            <person name="Chaudhuri R.R."/>
            <person name="La Ragione R."/>
            <person name="Hildebrand F."/>
            <person name="Pallen M.J."/>
        </authorList>
    </citation>
    <scope>NUCLEOTIDE SEQUENCE</scope>
    <source>
        <strain evidence="5">B1-15692</strain>
    </source>
</reference>
<organism evidence="5 6">
    <name type="scientific">Candidatus Cryptobacteroides faecipullorum</name>
    <dbReference type="NCBI Taxonomy" id="2840764"/>
    <lineage>
        <taxon>Bacteria</taxon>
        <taxon>Pseudomonadati</taxon>
        <taxon>Bacteroidota</taxon>
        <taxon>Bacteroidia</taxon>
        <taxon>Bacteroidales</taxon>
        <taxon>Candidatus Cryptobacteroides</taxon>
    </lineage>
</organism>
<evidence type="ECO:0000259" key="3">
    <source>
        <dbReference type="Pfam" id="PF25954"/>
    </source>
</evidence>
<dbReference type="PANTHER" id="PTHR30469">
    <property type="entry name" value="MULTIDRUG RESISTANCE PROTEIN MDTA"/>
    <property type="match status" value="1"/>
</dbReference>
<dbReference type="SUPFAM" id="SSF111369">
    <property type="entry name" value="HlyD-like secretion proteins"/>
    <property type="match status" value="1"/>
</dbReference>
<dbReference type="NCBIfam" id="TIGR01730">
    <property type="entry name" value="RND_mfp"/>
    <property type="match status" value="1"/>
</dbReference>
<dbReference type="Pfam" id="PF25954">
    <property type="entry name" value="Beta-barrel_RND_2"/>
    <property type="match status" value="1"/>
</dbReference>
<gene>
    <name evidence="5" type="ORF">IAB99_05610</name>
</gene>
<accession>A0A9D9NBK9</accession>
<dbReference type="Gene3D" id="2.40.30.170">
    <property type="match status" value="1"/>
</dbReference>
<sequence>MKTMNIIIRTASMAIVAVAVASCGGGNKNTGSAAVQEEIPVVAVKQVFAEDVPQTGVYTSTVQAYVKNNIAPQASMRIKDIKVEIGDFVKAGQTVAEMDAINLQQARLQMVNDSTEYSRLKGLYEAGGLSKSDLDAMELKYNVSRSSYENLLENTVLLSPVDGVISARNYDKGDMFSMGQPIYTVEQITPVKLLVGISEVDYTKVHVGDKVDITVDAFPGKTFQGSISRLYPTIDPATHTFTVEIVVGNADRMLRPGMYAKVTVQFGVNHSVVVPDEAIVKQVGSGDRFVYVLNEDSTVTYTKVVPGRRMNYTYEILSGLDDGATVVTEGQVRLKSGIKVKVE</sequence>
<protein>
    <submittedName>
        <fullName evidence="5">Efflux RND transporter periplasmic adaptor subunit</fullName>
    </submittedName>
</protein>
<feature type="domain" description="CusB-like beta-barrel" evidence="3">
    <location>
        <begin position="195"/>
        <end position="264"/>
    </location>
</feature>
<dbReference type="GO" id="GO:0015562">
    <property type="term" value="F:efflux transmembrane transporter activity"/>
    <property type="evidence" value="ECO:0007669"/>
    <property type="project" value="TreeGrafter"/>
</dbReference>
<dbReference type="Gene3D" id="2.40.50.100">
    <property type="match status" value="1"/>
</dbReference>
<evidence type="ECO:0000256" key="2">
    <source>
        <dbReference type="SAM" id="SignalP"/>
    </source>
</evidence>
<evidence type="ECO:0000256" key="1">
    <source>
        <dbReference type="ARBA" id="ARBA00009477"/>
    </source>
</evidence>
<dbReference type="PROSITE" id="PS51257">
    <property type="entry name" value="PROKAR_LIPOPROTEIN"/>
    <property type="match status" value="1"/>
</dbReference>
<keyword evidence="2" id="KW-0732">Signal</keyword>
<dbReference type="InterPro" id="IPR006143">
    <property type="entry name" value="RND_pump_MFP"/>
</dbReference>
<evidence type="ECO:0000313" key="5">
    <source>
        <dbReference type="EMBL" id="MBO8467224.1"/>
    </source>
</evidence>
<comment type="caution">
    <text evidence="5">The sequence shown here is derived from an EMBL/GenBank/DDBJ whole genome shotgun (WGS) entry which is preliminary data.</text>
</comment>
<feature type="chain" id="PRO_5038714719" evidence="2">
    <location>
        <begin position="22"/>
        <end position="343"/>
    </location>
</feature>
<evidence type="ECO:0000313" key="6">
    <source>
        <dbReference type="Proteomes" id="UP000823660"/>
    </source>
</evidence>
<dbReference type="InterPro" id="IPR058627">
    <property type="entry name" value="MdtA-like_C"/>
</dbReference>
<dbReference type="InterPro" id="IPR058792">
    <property type="entry name" value="Beta-barrel_RND_2"/>
</dbReference>
<dbReference type="EMBL" id="JADIMH010000031">
    <property type="protein sequence ID" value="MBO8467224.1"/>
    <property type="molecule type" value="Genomic_DNA"/>
</dbReference>
<feature type="domain" description="Multidrug resistance protein MdtA-like C-terminal permuted SH3" evidence="4">
    <location>
        <begin position="272"/>
        <end position="330"/>
    </location>
</feature>
<dbReference type="FunFam" id="2.40.30.170:FF:000010">
    <property type="entry name" value="Efflux RND transporter periplasmic adaptor subunit"/>
    <property type="match status" value="1"/>
</dbReference>
<feature type="signal peptide" evidence="2">
    <location>
        <begin position="1"/>
        <end position="21"/>
    </location>
</feature>
<comment type="similarity">
    <text evidence="1">Belongs to the membrane fusion protein (MFP) (TC 8.A.1) family.</text>
</comment>
<dbReference type="AlphaFoldDB" id="A0A9D9NBK9"/>
<dbReference type="Pfam" id="PF25967">
    <property type="entry name" value="RND-MFP_C"/>
    <property type="match status" value="1"/>
</dbReference>
<dbReference type="GO" id="GO:1990281">
    <property type="term" value="C:efflux pump complex"/>
    <property type="evidence" value="ECO:0007669"/>
    <property type="project" value="TreeGrafter"/>
</dbReference>
<dbReference type="Proteomes" id="UP000823660">
    <property type="component" value="Unassembled WGS sequence"/>
</dbReference>
<dbReference type="Gene3D" id="2.40.420.20">
    <property type="match status" value="1"/>
</dbReference>
<name>A0A9D9NBK9_9BACT</name>
<evidence type="ECO:0000259" key="4">
    <source>
        <dbReference type="Pfam" id="PF25967"/>
    </source>
</evidence>
<reference evidence="5" key="1">
    <citation type="submission" date="2020-10" db="EMBL/GenBank/DDBJ databases">
        <authorList>
            <person name="Gilroy R."/>
        </authorList>
    </citation>
    <scope>NUCLEOTIDE SEQUENCE</scope>
    <source>
        <strain evidence="5">B1-15692</strain>
    </source>
</reference>
<proteinExistence type="inferred from homology"/>